<evidence type="ECO:0008006" key="3">
    <source>
        <dbReference type="Google" id="ProtNLM"/>
    </source>
</evidence>
<dbReference type="PANTHER" id="PTHR47331">
    <property type="entry name" value="PHD-TYPE DOMAIN-CONTAINING PROTEIN"/>
    <property type="match status" value="1"/>
</dbReference>
<gene>
    <name evidence="1" type="ORF">BSL78_06270</name>
</gene>
<protein>
    <recommendedName>
        <fullName evidence="3">Integrase zinc-binding domain-containing protein</fullName>
    </recommendedName>
</protein>
<sequence length="267" mass="30002">MQAESNINLHKIASNSREVVKAFDVDDRAKGIKDLDLSSDPLPLQRSLGMLWDLDTDAFTFSVSSEDKAFTKRGDLSVVNSLYDPLGLTAPITIKGKALLRELSSEINNWDEHLSFERDVEWIKWMESLKLLEDVHVPRVDEFSQARITVLRSVQQDAYKEELDCIKRGQAFLKGSSLRRLNPQVDKHGLLRVGGRFSVADLTQEEKHPVIVPSGHVSTAIIRHYHESVAHQGRHITEGAIRAAGFWVVGGKRRTCNVIKVVSLVKS</sequence>
<comment type="caution">
    <text evidence="1">The sequence shown here is derived from an EMBL/GenBank/DDBJ whole genome shotgun (WGS) entry which is preliminary data.</text>
</comment>
<proteinExistence type="predicted"/>
<organism evidence="1 2">
    <name type="scientific">Stichopus japonicus</name>
    <name type="common">Sea cucumber</name>
    <dbReference type="NCBI Taxonomy" id="307972"/>
    <lineage>
        <taxon>Eukaryota</taxon>
        <taxon>Metazoa</taxon>
        <taxon>Echinodermata</taxon>
        <taxon>Eleutherozoa</taxon>
        <taxon>Echinozoa</taxon>
        <taxon>Holothuroidea</taxon>
        <taxon>Aspidochirotacea</taxon>
        <taxon>Aspidochirotida</taxon>
        <taxon>Stichopodidae</taxon>
        <taxon>Apostichopus</taxon>
    </lineage>
</organism>
<keyword evidence="2" id="KW-1185">Reference proteome</keyword>
<dbReference type="EMBL" id="MRZV01000163">
    <property type="protein sequence ID" value="PIK56801.1"/>
    <property type="molecule type" value="Genomic_DNA"/>
</dbReference>
<dbReference type="Pfam" id="PF05380">
    <property type="entry name" value="Peptidase_A17"/>
    <property type="match status" value="1"/>
</dbReference>
<dbReference type="OrthoDB" id="10066026at2759"/>
<dbReference type="PANTHER" id="PTHR47331:SF7">
    <property type="match status" value="1"/>
</dbReference>
<dbReference type="STRING" id="307972.A0A2G8L971"/>
<accession>A0A2G8L971</accession>
<evidence type="ECO:0000313" key="1">
    <source>
        <dbReference type="EMBL" id="PIK56801.1"/>
    </source>
</evidence>
<dbReference type="InterPro" id="IPR008042">
    <property type="entry name" value="Retrotrans_Pao"/>
</dbReference>
<name>A0A2G8L971_STIJA</name>
<evidence type="ECO:0000313" key="2">
    <source>
        <dbReference type="Proteomes" id="UP000230750"/>
    </source>
</evidence>
<dbReference type="AlphaFoldDB" id="A0A2G8L971"/>
<dbReference type="Proteomes" id="UP000230750">
    <property type="component" value="Unassembled WGS sequence"/>
</dbReference>
<reference evidence="1 2" key="1">
    <citation type="journal article" date="2017" name="PLoS Biol.">
        <title>The sea cucumber genome provides insights into morphological evolution and visceral regeneration.</title>
        <authorList>
            <person name="Zhang X."/>
            <person name="Sun L."/>
            <person name="Yuan J."/>
            <person name="Sun Y."/>
            <person name="Gao Y."/>
            <person name="Zhang L."/>
            <person name="Li S."/>
            <person name="Dai H."/>
            <person name="Hamel J.F."/>
            <person name="Liu C."/>
            <person name="Yu Y."/>
            <person name="Liu S."/>
            <person name="Lin W."/>
            <person name="Guo K."/>
            <person name="Jin S."/>
            <person name="Xu P."/>
            <person name="Storey K.B."/>
            <person name="Huan P."/>
            <person name="Zhang T."/>
            <person name="Zhou Y."/>
            <person name="Zhang J."/>
            <person name="Lin C."/>
            <person name="Li X."/>
            <person name="Xing L."/>
            <person name="Huo D."/>
            <person name="Sun M."/>
            <person name="Wang L."/>
            <person name="Mercier A."/>
            <person name="Li F."/>
            <person name="Yang H."/>
            <person name="Xiang J."/>
        </authorList>
    </citation>
    <scope>NUCLEOTIDE SEQUENCE [LARGE SCALE GENOMIC DNA]</scope>
    <source>
        <strain evidence="1">Shaxun</strain>
        <tissue evidence="1">Muscle</tissue>
    </source>
</reference>